<organism evidence="1 2">
    <name type="scientific">Saccoglossus kowalevskii</name>
    <name type="common">Acorn worm</name>
    <dbReference type="NCBI Taxonomy" id="10224"/>
    <lineage>
        <taxon>Eukaryota</taxon>
        <taxon>Metazoa</taxon>
        <taxon>Hemichordata</taxon>
        <taxon>Enteropneusta</taxon>
        <taxon>Harrimaniidae</taxon>
        <taxon>Saccoglossus</taxon>
    </lineage>
</organism>
<gene>
    <name evidence="2" type="primary">LOC100370374</name>
</gene>
<dbReference type="GeneID" id="100370374"/>
<sequence length="220" mass="24678">MLLPAKYIFFTAIFIQQYAHIQSFKLSKSDEIEQFLNEILKEKVNHVTTEEEAWDFFGVPRCKTGDGLQCFPGTPSSQCFSGIDDTCNGVVDCNCDGACTSPDDESPEACQLREQVVWIIDNGIPYFGFGKHDSEIFTVLWFMGLHDYCPTHSRLSKSSLICPAEPHKCISIDKFCDGFEHCSSLCYDIQGYNFCGTNHWLGGCLIKDTMATVTEGTARK</sequence>
<reference evidence="2" key="1">
    <citation type="submission" date="2025-08" db="UniProtKB">
        <authorList>
            <consortium name="RefSeq"/>
        </authorList>
    </citation>
    <scope>IDENTIFICATION</scope>
    <source>
        <tissue evidence="2">Testes</tissue>
    </source>
</reference>
<accession>A0ABM0GU63</accession>
<name>A0ABM0GU63_SACKO</name>
<dbReference type="Proteomes" id="UP000694865">
    <property type="component" value="Unplaced"/>
</dbReference>
<evidence type="ECO:0000313" key="1">
    <source>
        <dbReference type="Proteomes" id="UP000694865"/>
    </source>
</evidence>
<evidence type="ECO:0000313" key="2">
    <source>
        <dbReference type="RefSeq" id="XP_002737433.1"/>
    </source>
</evidence>
<protein>
    <submittedName>
        <fullName evidence="2">Uncharacterized protein LOC100370374</fullName>
    </submittedName>
</protein>
<keyword evidence="1" id="KW-1185">Reference proteome</keyword>
<proteinExistence type="predicted"/>
<dbReference type="RefSeq" id="XP_002737433.1">
    <property type="nucleotide sequence ID" value="XM_002737387.2"/>
</dbReference>